<dbReference type="EMBL" id="JAGGJX010000003">
    <property type="protein sequence ID" value="MBP1855505.1"/>
    <property type="molecule type" value="Genomic_DNA"/>
</dbReference>
<feature type="transmembrane region" description="Helical" evidence="1">
    <location>
        <begin position="189"/>
        <end position="210"/>
    </location>
</feature>
<reference evidence="2 3" key="1">
    <citation type="submission" date="2021-03" db="EMBL/GenBank/DDBJ databases">
        <title>Genomic Encyclopedia of Type Strains, Phase IV (KMG-IV): sequencing the most valuable type-strain genomes for metagenomic binning, comparative biology and taxonomic classification.</title>
        <authorList>
            <person name="Goeker M."/>
        </authorList>
    </citation>
    <scope>NUCLEOTIDE SEQUENCE [LARGE SCALE GENOMIC DNA]</scope>
    <source>
        <strain evidence="2 3">DSM 1289</strain>
    </source>
</reference>
<sequence>MKNKTTYKIEKNNQLRKELNSENEEYYDDLLIYMRLKGGLLYDDDQIEDILLVILDDMTDAQRDGISASDYFSKNPKEVADAMMKEITPSSLLSRFKYVMIVFGFYFLMTVFTSLVSPDKSFDIGKIFVGFLITSVFVMFILNNVKQSIYEEDKNEGKTFNKVKLYIVPFLGVFLLLLSNSLLPNILSITIDGLFGIAFIIVLLIVASWYCLKRGNELFKPSLSVIYTSALISICYRIPEVSTYFQSRSGKTIVVAALVISLFMFYFFTHKLIKNNK</sequence>
<dbReference type="RefSeq" id="WP_209456930.1">
    <property type="nucleotide sequence ID" value="NZ_BAAACS010000011.1"/>
</dbReference>
<comment type="caution">
    <text evidence="2">The sequence shown here is derived from an EMBL/GenBank/DDBJ whole genome shotgun (WGS) entry which is preliminary data.</text>
</comment>
<feature type="transmembrane region" description="Helical" evidence="1">
    <location>
        <begin position="163"/>
        <end position="183"/>
    </location>
</feature>
<evidence type="ECO:0000256" key="1">
    <source>
        <dbReference type="SAM" id="Phobius"/>
    </source>
</evidence>
<keyword evidence="1" id="KW-0812">Transmembrane</keyword>
<organism evidence="2 3">
    <name type="scientific">Metaclostridioides mangenotii</name>
    <dbReference type="NCBI Taxonomy" id="1540"/>
    <lineage>
        <taxon>Bacteria</taxon>
        <taxon>Bacillati</taxon>
        <taxon>Bacillota</taxon>
        <taxon>Clostridia</taxon>
        <taxon>Peptostreptococcales</taxon>
        <taxon>Peptostreptococcaceae</taxon>
        <taxon>Metaclostridioides</taxon>
    </lineage>
</organism>
<name>A0ABS4EC36_9FIRM</name>
<accession>A0ABS4EC36</accession>
<evidence type="ECO:0000313" key="3">
    <source>
        <dbReference type="Proteomes" id="UP000767291"/>
    </source>
</evidence>
<dbReference type="Proteomes" id="UP000767291">
    <property type="component" value="Unassembled WGS sequence"/>
</dbReference>
<keyword evidence="1" id="KW-1133">Transmembrane helix</keyword>
<feature type="transmembrane region" description="Helical" evidence="1">
    <location>
        <begin position="98"/>
        <end position="118"/>
    </location>
</feature>
<dbReference type="SUPFAM" id="SSF158560">
    <property type="entry name" value="BH3980-like"/>
    <property type="match status" value="1"/>
</dbReference>
<gene>
    <name evidence="2" type="ORF">J2Z43_001900</name>
</gene>
<evidence type="ECO:0000313" key="2">
    <source>
        <dbReference type="EMBL" id="MBP1855505.1"/>
    </source>
</evidence>
<dbReference type="InterPro" id="IPR009214">
    <property type="entry name" value="DUF1129"/>
</dbReference>
<dbReference type="Pfam" id="PF06570">
    <property type="entry name" value="DUF1129"/>
    <property type="match status" value="1"/>
</dbReference>
<feature type="transmembrane region" description="Helical" evidence="1">
    <location>
        <begin position="124"/>
        <end position="142"/>
    </location>
</feature>
<keyword evidence="3" id="KW-1185">Reference proteome</keyword>
<feature type="transmembrane region" description="Helical" evidence="1">
    <location>
        <begin position="222"/>
        <end position="239"/>
    </location>
</feature>
<protein>
    <submittedName>
        <fullName evidence="2">Membrane-anchored protein</fullName>
    </submittedName>
</protein>
<proteinExistence type="predicted"/>
<feature type="transmembrane region" description="Helical" evidence="1">
    <location>
        <begin position="251"/>
        <end position="269"/>
    </location>
</feature>
<keyword evidence="1" id="KW-0472">Membrane</keyword>